<dbReference type="PROSITE" id="PS50943">
    <property type="entry name" value="HTH_CROC1"/>
    <property type="match status" value="1"/>
</dbReference>
<dbReference type="SMART" id="SM00530">
    <property type="entry name" value="HTH_XRE"/>
    <property type="match status" value="1"/>
</dbReference>
<comment type="caution">
    <text evidence="2">The sequence shown here is derived from an EMBL/GenBank/DDBJ whole genome shotgun (WGS) entry which is preliminary data.</text>
</comment>
<evidence type="ECO:0000313" key="3">
    <source>
        <dbReference type="Proteomes" id="UP001523216"/>
    </source>
</evidence>
<dbReference type="RefSeq" id="WP_251798128.1">
    <property type="nucleotide sequence ID" value="NZ_JAMQOL010000015.1"/>
</dbReference>
<feature type="domain" description="HTH cro/C1-type" evidence="1">
    <location>
        <begin position="15"/>
        <end position="68"/>
    </location>
</feature>
<dbReference type="CDD" id="cd00093">
    <property type="entry name" value="HTH_XRE"/>
    <property type="match status" value="1"/>
</dbReference>
<dbReference type="InterPro" id="IPR001387">
    <property type="entry name" value="Cro/C1-type_HTH"/>
</dbReference>
<dbReference type="EMBL" id="JAMQOL010000015">
    <property type="protein sequence ID" value="MCM4078287.1"/>
    <property type="molecule type" value="Genomic_DNA"/>
</dbReference>
<protein>
    <submittedName>
        <fullName evidence="2">Helix-turn-helix domain-containing protein</fullName>
    </submittedName>
</protein>
<dbReference type="Pfam" id="PF13560">
    <property type="entry name" value="HTH_31"/>
    <property type="match status" value="1"/>
</dbReference>
<dbReference type="Proteomes" id="UP001523216">
    <property type="component" value="Unassembled WGS sequence"/>
</dbReference>
<dbReference type="Pfam" id="PF19054">
    <property type="entry name" value="DUF5753"/>
    <property type="match status" value="1"/>
</dbReference>
<organism evidence="2 3">
    <name type="scientific">Paractinoplanes hotanensis</name>
    <dbReference type="NCBI Taxonomy" id="2906497"/>
    <lineage>
        <taxon>Bacteria</taxon>
        <taxon>Bacillati</taxon>
        <taxon>Actinomycetota</taxon>
        <taxon>Actinomycetes</taxon>
        <taxon>Micromonosporales</taxon>
        <taxon>Micromonosporaceae</taxon>
        <taxon>Paractinoplanes</taxon>
    </lineage>
</organism>
<name>A0ABT0XYK6_9ACTN</name>
<keyword evidence="3" id="KW-1185">Reference proteome</keyword>
<dbReference type="InterPro" id="IPR043917">
    <property type="entry name" value="DUF5753"/>
</dbReference>
<evidence type="ECO:0000313" key="2">
    <source>
        <dbReference type="EMBL" id="MCM4078287.1"/>
    </source>
</evidence>
<proteinExistence type="predicted"/>
<reference evidence="2 3" key="1">
    <citation type="submission" date="2022-06" db="EMBL/GenBank/DDBJ databases">
        <title>Actinoplanes abujensis sp. nov., isolated from Nigerian arid soil.</title>
        <authorList>
            <person name="Ding P."/>
        </authorList>
    </citation>
    <scope>NUCLEOTIDE SEQUENCE [LARGE SCALE GENOMIC DNA]</scope>
    <source>
        <strain evidence="3">TRM88002</strain>
    </source>
</reference>
<dbReference type="InterPro" id="IPR010982">
    <property type="entry name" value="Lambda_DNA-bd_dom_sf"/>
</dbReference>
<gene>
    <name evidence="2" type="ORF">LXN57_11995</name>
</gene>
<dbReference type="SUPFAM" id="SSF47413">
    <property type="entry name" value="lambda repressor-like DNA-binding domains"/>
    <property type="match status" value="1"/>
</dbReference>
<evidence type="ECO:0000259" key="1">
    <source>
        <dbReference type="PROSITE" id="PS50943"/>
    </source>
</evidence>
<sequence>MSPAADDRVALASRLRELREDAGLSTTRLAAELNWSQSKVSKIENRRTKPSVADVQAWVTATGASDEVAAELIDVAESIQVASIIWDKTLSGGRAAHQRNIARVLADATRMQVFQNAAVPGLLQTAEYARSVLTLADVLGVGDTARAAAARIERQAALYEKGRRFDFLISEAALRFRPVSFDALAAQYDKILSVSTLPGVNVAVMPTGAPPSTVHAHSFVIYTLPDGSQMATIETYTRELTLTDPEEINVYSRVYEALLADSATDARARELLSGLRTEAMKAARRGTDL</sequence>
<accession>A0ABT0XYK6</accession>
<dbReference type="Gene3D" id="1.10.260.40">
    <property type="entry name" value="lambda repressor-like DNA-binding domains"/>
    <property type="match status" value="1"/>
</dbReference>